<reference evidence="1" key="1">
    <citation type="journal article" date="2012" name="PLoS ONE">
        <title>Gene sets for utilization of primary and secondary nutrition supplies in the distal gut of endangered iberian lynx.</title>
        <authorList>
            <person name="Alcaide M."/>
            <person name="Messina E."/>
            <person name="Richter M."/>
            <person name="Bargiela R."/>
            <person name="Peplies J."/>
            <person name="Huws S.A."/>
            <person name="Newbold C.J."/>
            <person name="Golyshin P.N."/>
            <person name="Simon M.A."/>
            <person name="Lopez G."/>
            <person name="Yakimov M.M."/>
            <person name="Ferrer M."/>
        </authorList>
    </citation>
    <scope>NUCLEOTIDE SEQUENCE</scope>
</reference>
<dbReference type="EMBL" id="AMCI01008391">
    <property type="protein sequence ID" value="EJW91108.1"/>
    <property type="molecule type" value="Genomic_DNA"/>
</dbReference>
<accession>J9F9J7</accession>
<organism evidence="1">
    <name type="scientific">gut metagenome</name>
    <dbReference type="NCBI Taxonomy" id="749906"/>
    <lineage>
        <taxon>unclassified sequences</taxon>
        <taxon>metagenomes</taxon>
        <taxon>organismal metagenomes</taxon>
    </lineage>
</organism>
<comment type="caution">
    <text evidence="1">The sequence shown here is derived from an EMBL/GenBank/DDBJ whole genome shotgun (WGS) entry which is preliminary data.</text>
</comment>
<gene>
    <name evidence="1" type="ORF">EVA_20783</name>
</gene>
<name>J9F9J7_9ZZZZ</name>
<sequence>MTILTQLEDIKNTKSLLKNAINQLNGSEVIT</sequence>
<protein>
    <submittedName>
        <fullName evidence="1">Uncharacterized protein</fullName>
    </submittedName>
</protein>
<proteinExistence type="predicted"/>
<feature type="non-terminal residue" evidence="1">
    <location>
        <position position="31"/>
    </location>
</feature>
<dbReference type="AlphaFoldDB" id="J9F9J7"/>
<evidence type="ECO:0000313" key="1">
    <source>
        <dbReference type="EMBL" id="EJW91108.1"/>
    </source>
</evidence>